<feature type="domain" description="Microcin J25-processing protein McjB C-terminal" evidence="1">
    <location>
        <begin position="105"/>
        <end position="216"/>
    </location>
</feature>
<keyword evidence="5" id="KW-1185">Reference proteome</keyword>
<dbReference type="Proteomes" id="UP000275727">
    <property type="component" value="Chromosome"/>
</dbReference>
<accession>A0AAD1D808</accession>
<reference evidence="3 5" key="2">
    <citation type="submission" date="2018-10" db="EMBL/GenBank/DDBJ databases">
        <title>Genomic Encyclopedia of Type Strains, Phase IV (KMG-IV): sequencing the most valuable type-strain genomes for metagenomic binning, comparative biology and taxonomic classification.</title>
        <authorList>
            <person name="Goeker M."/>
        </authorList>
    </citation>
    <scope>NUCLEOTIDE SEQUENCE [LARGE SCALE GENOMIC DNA]</scope>
    <source>
        <strain evidence="3 5">DSM 19791</strain>
    </source>
</reference>
<dbReference type="KEGG" id="smic:SmB9_32610"/>
<gene>
    <name evidence="3" type="ORF">DFR51_3056</name>
    <name evidence="2" type="ORF">SmB9_32610</name>
</gene>
<dbReference type="Proteomes" id="UP000276029">
    <property type="component" value="Unassembled WGS sequence"/>
</dbReference>
<dbReference type="RefSeq" id="WP_121052705.1">
    <property type="nucleotide sequence ID" value="NZ_AP018711.1"/>
</dbReference>
<organism evidence="2 4">
    <name type="scientific">Sphingosinicella microcystinivorans</name>
    <dbReference type="NCBI Taxonomy" id="335406"/>
    <lineage>
        <taxon>Bacteria</taxon>
        <taxon>Pseudomonadati</taxon>
        <taxon>Pseudomonadota</taxon>
        <taxon>Alphaproteobacteria</taxon>
        <taxon>Sphingomonadales</taxon>
        <taxon>Sphingosinicellaceae</taxon>
        <taxon>Sphingosinicella</taxon>
    </lineage>
</organism>
<dbReference type="EMBL" id="RBWX01000010">
    <property type="protein sequence ID" value="RKS86352.1"/>
    <property type="molecule type" value="Genomic_DNA"/>
</dbReference>
<evidence type="ECO:0000313" key="4">
    <source>
        <dbReference type="Proteomes" id="UP000275727"/>
    </source>
</evidence>
<dbReference type="NCBIfam" id="NF033537">
    <property type="entry name" value="lasso_biosyn_B2"/>
    <property type="match status" value="1"/>
</dbReference>
<proteinExistence type="predicted"/>
<sequence>MVWTLPQSVSFCDVHGRLVFLDSAADLYLSLPGAAEAVFRRLMAGETIFGAPSDIPPGLVSAGLLVEGPKGQPLSPCKSADLRASLLDQPPAPDNRHVPGLAIALARTALALRLIGLDRTLRRLSRRIPALSTLDAHADAGPVVAAFERLGMLATPHEQCLVRSLALGRYLRRRGFAVDVVLGARLRPFSAHAWVQLGDTVLNDQLDTVRNFTPIRVV</sequence>
<evidence type="ECO:0000313" key="2">
    <source>
        <dbReference type="EMBL" id="BBE35603.1"/>
    </source>
</evidence>
<dbReference type="EMBL" id="AP018711">
    <property type="protein sequence ID" value="BBE35603.1"/>
    <property type="molecule type" value="Genomic_DNA"/>
</dbReference>
<dbReference type="InterPro" id="IPR032708">
    <property type="entry name" value="McjB_C"/>
</dbReference>
<protein>
    <submittedName>
        <fullName evidence="3">Transglutaminase superfamily protein</fullName>
    </submittedName>
</protein>
<reference evidence="2 4" key="1">
    <citation type="submission" date="2018-06" db="EMBL/GenBank/DDBJ databases">
        <title>Complete Genome Sequence of the Microcystin-Degrading Bacterium Sphingosinicella microcystinivorans Strain B-9.</title>
        <authorList>
            <person name="Jin H."/>
            <person name="Nishizawa T."/>
            <person name="Guo Y."/>
            <person name="Nishizawa A."/>
            <person name="Park H."/>
            <person name="Kato H."/>
            <person name="Tsuji K."/>
            <person name="Harada K."/>
        </authorList>
    </citation>
    <scope>NUCLEOTIDE SEQUENCE [LARGE SCALE GENOMIC DNA]</scope>
    <source>
        <strain evidence="2 4">B9</strain>
    </source>
</reference>
<dbReference type="Pfam" id="PF13471">
    <property type="entry name" value="Transglut_core3"/>
    <property type="match status" value="1"/>
</dbReference>
<evidence type="ECO:0000313" key="3">
    <source>
        <dbReference type="EMBL" id="RKS86352.1"/>
    </source>
</evidence>
<evidence type="ECO:0000259" key="1">
    <source>
        <dbReference type="Pfam" id="PF13471"/>
    </source>
</evidence>
<dbReference type="AlphaFoldDB" id="A0AAD1D808"/>
<evidence type="ECO:0000313" key="5">
    <source>
        <dbReference type="Proteomes" id="UP000276029"/>
    </source>
</evidence>
<name>A0AAD1D808_SPHMI</name>
<dbReference type="InterPro" id="IPR053521">
    <property type="entry name" value="McjB-like"/>
</dbReference>